<dbReference type="Proteomes" id="UP000256977">
    <property type="component" value="Unassembled WGS sequence"/>
</dbReference>
<feature type="compositionally biased region" description="Basic and acidic residues" evidence="1">
    <location>
        <begin position="1"/>
        <end position="10"/>
    </location>
</feature>
<feature type="compositionally biased region" description="Acidic residues" evidence="1">
    <location>
        <begin position="25"/>
        <end position="38"/>
    </location>
</feature>
<evidence type="ECO:0000313" key="3">
    <source>
        <dbReference type="Proteomes" id="UP000256977"/>
    </source>
</evidence>
<evidence type="ECO:0000313" key="2">
    <source>
        <dbReference type="EMBL" id="RED62986.1"/>
    </source>
</evidence>
<protein>
    <submittedName>
        <fullName evidence="2">Uncharacterized protein</fullName>
    </submittedName>
</protein>
<dbReference type="EMBL" id="QRDZ01000027">
    <property type="protein sequence ID" value="RED62986.1"/>
    <property type="molecule type" value="Genomic_DNA"/>
</dbReference>
<keyword evidence="3" id="KW-1185">Reference proteome</keyword>
<evidence type="ECO:0000256" key="1">
    <source>
        <dbReference type="SAM" id="MobiDB-lite"/>
    </source>
</evidence>
<sequence>MANHRDKLSKAEVQSIPLNKMPVPGEDDVEFSAEEAAEAFEQNGAANATADHQSERE</sequence>
<dbReference type="RefSeq" id="WP_181917981.1">
    <property type="nucleotide sequence ID" value="NZ_QRDZ01000027.1"/>
</dbReference>
<organism evidence="2 3">
    <name type="scientific">Cohnella phaseoli</name>
    <dbReference type="NCBI Taxonomy" id="456490"/>
    <lineage>
        <taxon>Bacteria</taxon>
        <taxon>Bacillati</taxon>
        <taxon>Bacillota</taxon>
        <taxon>Bacilli</taxon>
        <taxon>Bacillales</taxon>
        <taxon>Paenibacillaceae</taxon>
        <taxon>Cohnella</taxon>
    </lineage>
</organism>
<gene>
    <name evidence="2" type="ORF">DFP98_12788</name>
</gene>
<dbReference type="AlphaFoldDB" id="A0A3D9IPI6"/>
<accession>A0A3D9IPI6</accession>
<comment type="caution">
    <text evidence="2">The sequence shown here is derived from an EMBL/GenBank/DDBJ whole genome shotgun (WGS) entry which is preliminary data.</text>
</comment>
<name>A0A3D9IPI6_9BACL</name>
<feature type="region of interest" description="Disordered" evidence="1">
    <location>
        <begin position="1"/>
        <end position="57"/>
    </location>
</feature>
<feature type="compositionally biased region" description="Low complexity" evidence="1">
    <location>
        <begin position="39"/>
        <end position="48"/>
    </location>
</feature>
<reference evidence="2 3" key="1">
    <citation type="submission" date="2018-07" db="EMBL/GenBank/DDBJ databases">
        <title>Genomic Encyclopedia of Type Strains, Phase III (KMG-III): the genomes of soil and plant-associated and newly described type strains.</title>
        <authorList>
            <person name="Whitman W."/>
        </authorList>
    </citation>
    <scope>NUCLEOTIDE SEQUENCE [LARGE SCALE GENOMIC DNA]</scope>
    <source>
        <strain evidence="2 3">CECT 7287</strain>
    </source>
</reference>
<proteinExistence type="predicted"/>